<organism evidence="1 2">
    <name type="scientific">Colletotrichum salicis</name>
    <dbReference type="NCBI Taxonomy" id="1209931"/>
    <lineage>
        <taxon>Eukaryota</taxon>
        <taxon>Fungi</taxon>
        <taxon>Dikarya</taxon>
        <taxon>Ascomycota</taxon>
        <taxon>Pezizomycotina</taxon>
        <taxon>Sordariomycetes</taxon>
        <taxon>Hypocreomycetidae</taxon>
        <taxon>Glomerellales</taxon>
        <taxon>Glomerellaceae</taxon>
        <taxon>Colletotrichum</taxon>
        <taxon>Colletotrichum acutatum species complex</taxon>
    </lineage>
</organism>
<dbReference type="Proteomes" id="UP000070121">
    <property type="component" value="Unassembled WGS sequence"/>
</dbReference>
<evidence type="ECO:0000313" key="2">
    <source>
        <dbReference type="Proteomes" id="UP000070121"/>
    </source>
</evidence>
<evidence type="ECO:0000313" key="1">
    <source>
        <dbReference type="EMBL" id="KXH26806.1"/>
    </source>
</evidence>
<gene>
    <name evidence="1" type="ORF">CSAL01_00352</name>
</gene>
<accession>A0A135RSW9</accession>
<comment type="caution">
    <text evidence="1">The sequence shown here is derived from an EMBL/GenBank/DDBJ whole genome shotgun (WGS) entry which is preliminary data.</text>
</comment>
<sequence length="97" mass="10420">MAYKFSAALLLGLIYFLLFSAGIYGPELVVVARFAGAEPHHHRLLCHDPGVPRIVDLVAEVSSHVTPVAGARILAGADVLEEELSEEPLPAVPHHCM</sequence>
<dbReference type="AlphaFoldDB" id="A0A135RSW9"/>
<keyword evidence="2" id="KW-1185">Reference proteome</keyword>
<protein>
    <submittedName>
        <fullName evidence="1">Uncharacterized protein</fullName>
    </submittedName>
</protein>
<proteinExistence type="predicted"/>
<dbReference type="EMBL" id="JFFI01002702">
    <property type="protein sequence ID" value="KXH26806.1"/>
    <property type="molecule type" value="Genomic_DNA"/>
</dbReference>
<name>A0A135RSW9_9PEZI</name>
<reference evidence="1 2" key="1">
    <citation type="submission" date="2014-02" db="EMBL/GenBank/DDBJ databases">
        <title>The genome sequence of Colletotrichum salicis CBS 607.94.</title>
        <authorList>
            <person name="Baroncelli R."/>
            <person name="Thon M.R."/>
        </authorList>
    </citation>
    <scope>NUCLEOTIDE SEQUENCE [LARGE SCALE GENOMIC DNA]</scope>
    <source>
        <strain evidence="1 2">CBS 607.94</strain>
    </source>
</reference>